<proteinExistence type="predicted"/>
<name>A0A2H3DH37_ARMGA</name>
<gene>
    <name evidence="1" type="ORF">ARMGADRAFT_1035321</name>
</gene>
<dbReference type="AlphaFoldDB" id="A0A2H3DH37"/>
<organism evidence="1 2">
    <name type="scientific">Armillaria gallica</name>
    <name type="common">Bulbous honey fungus</name>
    <name type="synonym">Armillaria bulbosa</name>
    <dbReference type="NCBI Taxonomy" id="47427"/>
    <lineage>
        <taxon>Eukaryota</taxon>
        <taxon>Fungi</taxon>
        <taxon>Dikarya</taxon>
        <taxon>Basidiomycota</taxon>
        <taxon>Agaricomycotina</taxon>
        <taxon>Agaricomycetes</taxon>
        <taxon>Agaricomycetidae</taxon>
        <taxon>Agaricales</taxon>
        <taxon>Marasmiineae</taxon>
        <taxon>Physalacriaceae</taxon>
        <taxon>Armillaria</taxon>
    </lineage>
</organism>
<dbReference type="EMBL" id="KZ293682">
    <property type="protein sequence ID" value="PBK86766.1"/>
    <property type="molecule type" value="Genomic_DNA"/>
</dbReference>
<dbReference type="OrthoDB" id="2691355at2759"/>
<dbReference type="Proteomes" id="UP000217790">
    <property type="component" value="Unassembled WGS sequence"/>
</dbReference>
<dbReference type="OMA" id="TENCGHI"/>
<evidence type="ECO:0000313" key="2">
    <source>
        <dbReference type="Proteomes" id="UP000217790"/>
    </source>
</evidence>
<accession>A0A2H3DH37</accession>
<evidence type="ECO:0000313" key="1">
    <source>
        <dbReference type="EMBL" id="PBK86766.1"/>
    </source>
</evidence>
<dbReference type="InParanoid" id="A0A2H3DH37"/>
<reference evidence="2" key="1">
    <citation type="journal article" date="2017" name="Nat. Ecol. Evol.">
        <title>Genome expansion and lineage-specific genetic innovations in the forest pathogenic fungi Armillaria.</title>
        <authorList>
            <person name="Sipos G."/>
            <person name="Prasanna A.N."/>
            <person name="Walter M.C."/>
            <person name="O'Connor E."/>
            <person name="Balint B."/>
            <person name="Krizsan K."/>
            <person name="Kiss B."/>
            <person name="Hess J."/>
            <person name="Varga T."/>
            <person name="Slot J."/>
            <person name="Riley R."/>
            <person name="Boka B."/>
            <person name="Rigling D."/>
            <person name="Barry K."/>
            <person name="Lee J."/>
            <person name="Mihaltcheva S."/>
            <person name="LaButti K."/>
            <person name="Lipzen A."/>
            <person name="Waldron R."/>
            <person name="Moloney N.M."/>
            <person name="Sperisen C."/>
            <person name="Kredics L."/>
            <person name="Vagvoelgyi C."/>
            <person name="Patrignani A."/>
            <person name="Fitzpatrick D."/>
            <person name="Nagy I."/>
            <person name="Doyle S."/>
            <person name="Anderson J.B."/>
            <person name="Grigoriev I.V."/>
            <person name="Gueldener U."/>
            <person name="Muensterkoetter M."/>
            <person name="Nagy L.G."/>
        </authorList>
    </citation>
    <scope>NUCLEOTIDE SEQUENCE [LARGE SCALE GENOMIC DNA]</scope>
    <source>
        <strain evidence="2">Ar21-2</strain>
    </source>
</reference>
<keyword evidence="2" id="KW-1185">Reference proteome</keyword>
<sequence>MALSHVLCDMRHIPTMLDKLSTTIVKGTTICTQDDASKTCQLSRFFDHTLLPTEFGVSAPGIDYRHFLTWNSSQEEVVLNVQGVVVEVYLPPVIHAKNPKCDTFQMIKVSAPIQDKQFTCAYQAIMNIYSFMLHYDKHITPLEHNVVCNMPAIRADCKLMNNQSHNWDDIIDLRSTVDPDGLMKAYIDRGDYVYTEDNAVQFFEWKSEDKHSIKPIHPGTIKAGDIVDLGLSFRLITVNSGVRFQVKLDSVTVINHSGVEILDSLAYTESTSSKQTIVRPPKKRQDNGTFRIIINSNVLLSLEKIVVQMSTENCGHI</sequence>
<protein>
    <submittedName>
        <fullName evidence="1">Uncharacterized protein</fullName>
    </submittedName>
</protein>